<dbReference type="EMBL" id="JBHTLY010000004">
    <property type="protein sequence ID" value="MFD1202250.1"/>
    <property type="molecule type" value="Genomic_DNA"/>
</dbReference>
<keyword evidence="3 13" id="KW-0575">Peroxidase</keyword>
<evidence type="ECO:0000256" key="7">
    <source>
        <dbReference type="ARBA" id="ARBA00023284"/>
    </source>
</evidence>
<dbReference type="SUPFAM" id="SSF52833">
    <property type="entry name" value="Thioredoxin-like"/>
    <property type="match status" value="1"/>
</dbReference>
<evidence type="ECO:0000313" key="14">
    <source>
        <dbReference type="Proteomes" id="UP001597181"/>
    </source>
</evidence>
<keyword evidence="7" id="KW-0676">Redox-active center</keyword>
<dbReference type="InterPro" id="IPR050924">
    <property type="entry name" value="Peroxiredoxin_BCP/PrxQ"/>
</dbReference>
<organism evidence="13 14">
    <name type="scientific">Leucobacter albus</name>
    <dbReference type="NCBI Taxonomy" id="272210"/>
    <lineage>
        <taxon>Bacteria</taxon>
        <taxon>Bacillati</taxon>
        <taxon>Actinomycetota</taxon>
        <taxon>Actinomycetes</taxon>
        <taxon>Micrococcales</taxon>
        <taxon>Microbacteriaceae</taxon>
        <taxon>Leucobacter</taxon>
    </lineage>
</organism>
<evidence type="ECO:0000256" key="1">
    <source>
        <dbReference type="ARBA" id="ARBA00003330"/>
    </source>
</evidence>
<dbReference type="CDD" id="cd03017">
    <property type="entry name" value="PRX_BCP"/>
    <property type="match status" value="1"/>
</dbReference>
<dbReference type="PROSITE" id="PS51352">
    <property type="entry name" value="THIOREDOXIN_2"/>
    <property type="match status" value="1"/>
</dbReference>
<evidence type="ECO:0000313" key="13">
    <source>
        <dbReference type="EMBL" id="MFD1202250.1"/>
    </source>
</evidence>
<evidence type="ECO:0000256" key="3">
    <source>
        <dbReference type="ARBA" id="ARBA00022559"/>
    </source>
</evidence>
<comment type="caution">
    <text evidence="13">The sequence shown here is derived from an EMBL/GenBank/DDBJ whole genome shotgun (WGS) entry which is preliminary data.</text>
</comment>
<dbReference type="Pfam" id="PF00578">
    <property type="entry name" value="AhpC-TSA"/>
    <property type="match status" value="1"/>
</dbReference>
<evidence type="ECO:0000256" key="5">
    <source>
        <dbReference type="ARBA" id="ARBA00023002"/>
    </source>
</evidence>
<gene>
    <name evidence="13" type="ORF">ACFQ3U_10145</name>
</gene>
<comment type="catalytic activity">
    <reaction evidence="11">
        <text>a hydroperoxide + [thioredoxin]-dithiol = an alcohol + [thioredoxin]-disulfide + H2O</text>
        <dbReference type="Rhea" id="RHEA:62620"/>
        <dbReference type="Rhea" id="RHEA-COMP:10698"/>
        <dbReference type="Rhea" id="RHEA-COMP:10700"/>
        <dbReference type="ChEBI" id="CHEBI:15377"/>
        <dbReference type="ChEBI" id="CHEBI:29950"/>
        <dbReference type="ChEBI" id="CHEBI:30879"/>
        <dbReference type="ChEBI" id="CHEBI:35924"/>
        <dbReference type="ChEBI" id="CHEBI:50058"/>
        <dbReference type="EC" id="1.11.1.24"/>
    </reaction>
</comment>
<evidence type="ECO:0000256" key="4">
    <source>
        <dbReference type="ARBA" id="ARBA00022862"/>
    </source>
</evidence>
<keyword evidence="6" id="KW-1015">Disulfide bond</keyword>
<dbReference type="InterPro" id="IPR036249">
    <property type="entry name" value="Thioredoxin-like_sf"/>
</dbReference>
<proteinExistence type="inferred from homology"/>
<accession>A0ABW3TNP7</accession>
<feature type="domain" description="Thioredoxin" evidence="12">
    <location>
        <begin position="8"/>
        <end position="158"/>
    </location>
</feature>
<evidence type="ECO:0000256" key="8">
    <source>
        <dbReference type="ARBA" id="ARBA00032824"/>
    </source>
</evidence>
<reference evidence="14" key="1">
    <citation type="journal article" date="2019" name="Int. J. Syst. Evol. Microbiol.">
        <title>The Global Catalogue of Microorganisms (GCM) 10K type strain sequencing project: providing services to taxonomists for standard genome sequencing and annotation.</title>
        <authorList>
            <consortium name="The Broad Institute Genomics Platform"/>
            <consortium name="The Broad Institute Genome Sequencing Center for Infectious Disease"/>
            <person name="Wu L."/>
            <person name="Ma J."/>
        </authorList>
    </citation>
    <scope>NUCLEOTIDE SEQUENCE [LARGE SCALE GENOMIC DNA]</scope>
    <source>
        <strain evidence="14">CCUG 50213</strain>
    </source>
</reference>
<keyword evidence="14" id="KW-1185">Reference proteome</keyword>
<protein>
    <recommendedName>
        <fullName evidence="2">thioredoxin-dependent peroxiredoxin</fullName>
        <ecNumber evidence="2">1.11.1.24</ecNumber>
    </recommendedName>
    <alternativeName>
        <fullName evidence="10">Bacterioferritin comigratory protein</fullName>
    </alternativeName>
    <alternativeName>
        <fullName evidence="8">Thioredoxin peroxidase</fullName>
    </alternativeName>
</protein>
<keyword evidence="5 13" id="KW-0560">Oxidoreductase</keyword>
<evidence type="ECO:0000259" key="12">
    <source>
        <dbReference type="PROSITE" id="PS51352"/>
    </source>
</evidence>
<evidence type="ECO:0000256" key="10">
    <source>
        <dbReference type="ARBA" id="ARBA00041373"/>
    </source>
</evidence>
<name>A0ABW3TNP7_9MICO</name>
<evidence type="ECO:0000256" key="2">
    <source>
        <dbReference type="ARBA" id="ARBA00013017"/>
    </source>
</evidence>
<keyword evidence="4" id="KW-0049">Antioxidant</keyword>
<evidence type="ECO:0000256" key="11">
    <source>
        <dbReference type="ARBA" id="ARBA00049091"/>
    </source>
</evidence>
<dbReference type="PANTHER" id="PTHR42801:SF4">
    <property type="entry name" value="AHPC_TSA FAMILY PROTEIN"/>
    <property type="match status" value="1"/>
</dbReference>
<dbReference type="RefSeq" id="WP_343961125.1">
    <property type="nucleotide sequence ID" value="NZ_BAAAKZ010000010.1"/>
</dbReference>
<dbReference type="EC" id="1.11.1.24" evidence="2"/>
<dbReference type="Gene3D" id="3.40.30.10">
    <property type="entry name" value="Glutaredoxin"/>
    <property type="match status" value="1"/>
</dbReference>
<dbReference type="PANTHER" id="PTHR42801">
    <property type="entry name" value="THIOREDOXIN-DEPENDENT PEROXIDE REDUCTASE"/>
    <property type="match status" value="1"/>
</dbReference>
<comment type="similarity">
    <text evidence="9">Belongs to the peroxiredoxin family. BCP/PrxQ subfamily.</text>
</comment>
<dbReference type="GO" id="GO:0140824">
    <property type="term" value="F:thioredoxin-dependent peroxiredoxin activity"/>
    <property type="evidence" value="ECO:0007669"/>
    <property type="project" value="UniProtKB-EC"/>
</dbReference>
<evidence type="ECO:0000256" key="6">
    <source>
        <dbReference type="ARBA" id="ARBA00023157"/>
    </source>
</evidence>
<sequence>MAATSPRLVPGDVPGNVEFVGLDGGAVTLESLRGRATVLYFYPAAFTPGCTTEACDFRDNLASLSAAGYEVVGVSGDDVATLKRFSEEESLGFALLSDPGHEAARALGAWGEKVIAGETKIGALRSTFVLDADGRVLSAEYNVDPNGHVARLRESLGA</sequence>
<evidence type="ECO:0000256" key="9">
    <source>
        <dbReference type="ARBA" id="ARBA00038489"/>
    </source>
</evidence>
<dbReference type="Proteomes" id="UP001597181">
    <property type="component" value="Unassembled WGS sequence"/>
</dbReference>
<comment type="function">
    <text evidence="1">Thiol-specific peroxidase that catalyzes the reduction of hydrogen peroxide and organic hydroperoxides to water and alcohols, respectively. Plays a role in cell protection against oxidative stress by detoxifying peroxides and as sensor of hydrogen peroxide-mediated signaling events.</text>
</comment>
<dbReference type="InterPro" id="IPR000866">
    <property type="entry name" value="AhpC/TSA"/>
</dbReference>
<dbReference type="InterPro" id="IPR013766">
    <property type="entry name" value="Thioredoxin_domain"/>
</dbReference>